<evidence type="ECO:0000256" key="5">
    <source>
        <dbReference type="ARBA" id="ARBA00022989"/>
    </source>
</evidence>
<evidence type="ECO:0000256" key="1">
    <source>
        <dbReference type="ARBA" id="ARBA00004651"/>
    </source>
</evidence>
<evidence type="ECO:0000256" key="4">
    <source>
        <dbReference type="ARBA" id="ARBA00022692"/>
    </source>
</evidence>
<keyword evidence="10" id="KW-1185">Reference proteome</keyword>
<keyword evidence="6 7" id="KW-0472">Membrane</keyword>
<dbReference type="PROSITE" id="PS50928">
    <property type="entry name" value="ABC_TM1"/>
    <property type="match status" value="1"/>
</dbReference>
<dbReference type="Gene3D" id="1.10.3720.10">
    <property type="entry name" value="MetI-like"/>
    <property type="match status" value="1"/>
</dbReference>
<accession>A0ABS1J5N3</accession>
<feature type="transmembrane region" description="Helical" evidence="7">
    <location>
        <begin position="199"/>
        <end position="224"/>
    </location>
</feature>
<keyword evidence="3" id="KW-1003">Cell membrane</keyword>
<feature type="transmembrane region" description="Helical" evidence="7">
    <location>
        <begin position="90"/>
        <end position="116"/>
    </location>
</feature>
<gene>
    <name evidence="9" type="ORF">JJN12_13900</name>
</gene>
<dbReference type="PANTHER" id="PTHR43744">
    <property type="entry name" value="ABC TRANSPORTER PERMEASE PROTEIN MG189-RELATED-RELATED"/>
    <property type="match status" value="1"/>
</dbReference>
<comment type="similarity">
    <text evidence="7">Belongs to the binding-protein-dependent transport system permease family.</text>
</comment>
<dbReference type="Pfam" id="PF00528">
    <property type="entry name" value="BPD_transp_1"/>
    <property type="match status" value="1"/>
</dbReference>
<evidence type="ECO:0000256" key="3">
    <source>
        <dbReference type="ARBA" id="ARBA00022475"/>
    </source>
</evidence>
<keyword evidence="4 7" id="KW-0812">Transmembrane</keyword>
<dbReference type="InterPro" id="IPR000515">
    <property type="entry name" value="MetI-like"/>
</dbReference>
<protein>
    <submittedName>
        <fullName evidence="9">Carbohydrate ABC transporter permease</fullName>
    </submittedName>
</protein>
<name>A0ABS1J5N3_9FIRM</name>
<evidence type="ECO:0000259" key="8">
    <source>
        <dbReference type="PROSITE" id="PS50928"/>
    </source>
</evidence>
<dbReference type="EMBL" id="JAEPRJ010000001">
    <property type="protein sequence ID" value="MBK5898853.1"/>
    <property type="molecule type" value="Genomic_DNA"/>
</dbReference>
<feature type="transmembrane region" description="Helical" evidence="7">
    <location>
        <begin position="277"/>
        <end position="294"/>
    </location>
</feature>
<evidence type="ECO:0000313" key="10">
    <source>
        <dbReference type="Proteomes" id="UP000604730"/>
    </source>
</evidence>
<feature type="transmembrane region" description="Helical" evidence="7">
    <location>
        <begin position="156"/>
        <end position="178"/>
    </location>
</feature>
<comment type="subcellular location">
    <subcellularLocation>
        <location evidence="1 7">Cell membrane</location>
        <topology evidence="1 7">Multi-pass membrane protein</topology>
    </subcellularLocation>
</comment>
<dbReference type="SUPFAM" id="SSF161098">
    <property type="entry name" value="MetI-like"/>
    <property type="match status" value="1"/>
</dbReference>
<reference evidence="9 10" key="1">
    <citation type="submission" date="2021-01" db="EMBL/GenBank/DDBJ databases">
        <title>Isolation and description of Catonella massiliensis sp. nov., a novel Catonella species, isolated from a stable periodontitis subject.</title>
        <authorList>
            <person name="Antezack A."/>
            <person name="Boxberger M."/>
            <person name="La Scola B."/>
            <person name="Monnet-Corti V."/>
        </authorList>
    </citation>
    <scope>NUCLEOTIDE SEQUENCE [LARGE SCALE GENOMIC DNA]</scope>
    <source>
        <strain evidence="9 10">Marseille-Q4567</strain>
    </source>
</reference>
<feature type="transmembrane region" description="Helical" evidence="7">
    <location>
        <begin position="128"/>
        <end position="150"/>
    </location>
</feature>
<feature type="domain" description="ABC transmembrane type-1" evidence="8">
    <location>
        <begin position="90"/>
        <end position="294"/>
    </location>
</feature>
<organism evidence="9 10">
    <name type="scientific">Catonella massiliensis</name>
    <dbReference type="NCBI Taxonomy" id="2799636"/>
    <lineage>
        <taxon>Bacteria</taxon>
        <taxon>Bacillati</taxon>
        <taxon>Bacillota</taxon>
        <taxon>Clostridia</taxon>
        <taxon>Lachnospirales</taxon>
        <taxon>Lachnospiraceae</taxon>
        <taxon>Catonella</taxon>
    </lineage>
</organism>
<keyword evidence="5 7" id="KW-1133">Transmembrane helix</keyword>
<dbReference type="PANTHER" id="PTHR43744:SF9">
    <property type="entry name" value="POLYGALACTURONAN_RHAMNOGALACTURONAN TRANSPORT SYSTEM PERMEASE PROTEIN YTCP"/>
    <property type="match status" value="1"/>
</dbReference>
<evidence type="ECO:0000256" key="6">
    <source>
        <dbReference type="ARBA" id="ARBA00023136"/>
    </source>
</evidence>
<dbReference type="InterPro" id="IPR035906">
    <property type="entry name" value="MetI-like_sf"/>
</dbReference>
<keyword evidence="2 7" id="KW-0813">Transport</keyword>
<evidence type="ECO:0000313" key="9">
    <source>
        <dbReference type="EMBL" id="MBK5898853.1"/>
    </source>
</evidence>
<feature type="transmembrane region" description="Helical" evidence="7">
    <location>
        <begin position="25"/>
        <end position="49"/>
    </location>
</feature>
<sequence>MAAKNKDIESSGLGSKVKLSTSSKLFYILAYVCVGLMALICIIPFIVLISGSFTSENYIRTQGYSLFINDFSTKAYGLIFRNPVTVFRAYGISILITGVGTILGTLLITMTAYVICRKDFKYRNHFSFFFYFTTLFNGGMVSTYIFYIQYLKLKDSLWALILPGLFNVFYLLIMRSFVNTIPPSLIEASKIDGAGEYRIFFQVVFPLLKPGLATVGLFMALGYWNDWYNAMLYINSNTKFPLQYMLYNLLQQTQALARIASQSGISVADLPSNSLKMAMAIVATGPILLVYPFVQKYFVKGITVGSVKG</sequence>
<comment type="caution">
    <text evidence="9">The sequence shown here is derived from an EMBL/GenBank/DDBJ whole genome shotgun (WGS) entry which is preliminary data.</text>
</comment>
<dbReference type="Proteomes" id="UP000604730">
    <property type="component" value="Unassembled WGS sequence"/>
</dbReference>
<evidence type="ECO:0000256" key="7">
    <source>
        <dbReference type="RuleBase" id="RU363032"/>
    </source>
</evidence>
<dbReference type="RefSeq" id="WP_208430246.1">
    <property type="nucleotide sequence ID" value="NZ_JAEPRJ010000001.1"/>
</dbReference>
<evidence type="ECO:0000256" key="2">
    <source>
        <dbReference type="ARBA" id="ARBA00022448"/>
    </source>
</evidence>
<dbReference type="CDD" id="cd06261">
    <property type="entry name" value="TM_PBP2"/>
    <property type="match status" value="1"/>
</dbReference>
<proteinExistence type="inferred from homology"/>